<evidence type="ECO:0000256" key="1">
    <source>
        <dbReference type="SAM" id="Coils"/>
    </source>
</evidence>
<feature type="region of interest" description="Disordered" evidence="2">
    <location>
        <begin position="229"/>
        <end position="257"/>
    </location>
</feature>
<feature type="compositionally biased region" description="Basic and acidic residues" evidence="2">
    <location>
        <begin position="142"/>
        <end position="153"/>
    </location>
</feature>
<feature type="region of interest" description="Disordered" evidence="2">
    <location>
        <begin position="286"/>
        <end position="325"/>
    </location>
</feature>
<evidence type="ECO:0000256" key="2">
    <source>
        <dbReference type="SAM" id="MobiDB-lite"/>
    </source>
</evidence>
<dbReference type="EMBL" id="JAPEUV010000031">
    <property type="protein sequence ID" value="KAJ4338278.1"/>
    <property type="molecule type" value="Genomic_DNA"/>
</dbReference>
<feature type="compositionally biased region" description="Low complexity" evidence="2">
    <location>
        <begin position="96"/>
        <end position="110"/>
    </location>
</feature>
<proteinExistence type="predicted"/>
<comment type="caution">
    <text evidence="3">The sequence shown here is derived from an EMBL/GenBank/DDBJ whole genome shotgun (WGS) entry which is preliminary data.</text>
</comment>
<dbReference type="OrthoDB" id="5326588at2759"/>
<organism evidence="3 4">
    <name type="scientific">Didymella glomerata</name>
    <dbReference type="NCBI Taxonomy" id="749621"/>
    <lineage>
        <taxon>Eukaryota</taxon>
        <taxon>Fungi</taxon>
        <taxon>Dikarya</taxon>
        <taxon>Ascomycota</taxon>
        <taxon>Pezizomycotina</taxon>
        <taxon>Dothideomycetes</taxon>
        <taxon>Pleosporomycetidae</taxon>
        <taxon>Pleosporales</taxon>
        <taxon>Pleosporineae</taxon>
        <taxon>Didymellaceae</taxon>
        <taxon>Didymella</taxon>
    </lineage>
</organism>
<dbReference type="AlphaFoldDB" id="A0A9W8X122"/>
<protein>
    <submittedName>
        <fullName evidence="3">Uncharacterized protein</fullName>
    </submittedName>
</protein>
<keyword evidence="4" id="KW-1185">Reference proteome</keyword>
<keyword evidence="1" id="KW-0175">Coiled coil</keyword>
<feature type="compositionally biased region" description="Basic and acidic residues" evidence="2">
    <location>
        <begin position="161"/>
        <end position="171"/>
    </location>
</feature>
<name>A0A9W8X122_9PLEO</name>
<feature type="compositionally biased region" description="Acidic residues" evidence="2">
    <location>
        <begin position="479"/>
        <end position="491"/>
    </location>
</feature>
<feature type="compositionally biased region" description="Low complexity" evidence="2">
    <location>
        <begin position="236"/>
        <end position="251"/>
    </location>
</feature>
<feature type="coiled-coil region" evidence="1">
    <location>
        <begin position="25"/>
        <end position="63"/>
    </location>
</feature>
<gene>
    <name evidence="3" type="ORF">N0V87_004046</name>
</gene>
<feature type="compositionally biased region" description="Low complexity" evidence="2">
    <location>
        <begin position="72"/>
        <end position="83"/>
    </location>
</feature>
<feature type="region of interest" description="Disordered" evidence="2">
    <location>
        <begin position="64"/>
        <end position="217"/>
    </location>
</feature>
<dbReference type="Proteomes" id="UP001140562">
    <property type="component" value="Unassembled WGS sequence"/>
</dbReference>
<feature type="compositionally biased region" description="Basic residues" evidence="2">
    <location>
        <begin position="115"/>
        <end position="124"/>
    </location>
</feature>
<feature type="region of interest" description="Disordered" evidence="2">
    <location>
        <begin position="430"/>
        <end position="491"/>
    </location>
</feature>
<evidence type="ECO:0000313" key="4">
    <source>
        <dbReference type="Proteomes" id="UP001140562"/>
    </source>
</evidence>
<accession>A0A9W8X122</accession>
<feature type="compositionally biased region" description="Basic residues" evidence="2">
    <location>
        <begin position="191"/>
        <end position="201"/>
    </location>
</feature>
<sequence length="491" mass="53643">MHLHATPGLAAEVPGFAQAQLDSLARSVEARRLQLEEDINAYIARKQDELRQYESELVETLRAMEHDKDPDAASSSRRSSAASTDSRVERIEDAGPQSQSQSPSQSQSQPDEQKKQKKHGRVHKREKELYGLVTPVFLPLLDARESTSPEKKPAPAPPAPKDADSAPKHTQDAMPGDTPTKERSASDPVKQRRSSIKKKSALRTNSSATRNRKRVSLVIDDQVVLPSDMIQEPALTSPGSETTSATTSTASLDDMIDPRLTSDAPVFIEHSDAVHHSLPLSLTHQAKTSPVKSTAPPFSNPAPVTAEADHSPPTSPNVRGPTIPYAPPSYATRSFLDPPPEAMHIEDLPSIPSAAGPEPIYPDMDDVEDEFASKTVQHEDEGFQTYVGGISGSGVDDVNQVGSVGYPSSLGASYLESYMQGRPLSVRMAAAEREGDENEIRKLRSLEERRKQREAMEAKDKRKEDDDDWDVPPAKGKDGDDDDFMGSMDDF</sequence>
<feature type="compositionally biased region" description="Basic and acidic residues" evidence="2">
    <location>
        <begin position="430"/>
        <end position="464"/>
    </location>
</feature>
<reference evidence="3" key="1">
    <citation type="submission" date="2022-10" db="EMBL/GenBank/DDBJ databases">
        <title>Tapping the CABI collections for fungal endophytes: first genome assemblies for Collariella, Neodidymelliopsis, Ascochyta clinopodiicola, Didymella pomorum, Didymosphaeria variabile, Neocosmospora piperis and Neocucurbitaria cava.</title>
        <authorList>
            <person name="Hill R."/>
        </authorList>
    </citation>
    <scope>NUCLEOTIDE SEQUENCE</scope>
    <source>
        <strain evidence="3">IMI 360193</strain>
    </source>
</reference>
<evidence type="ECO:0000313" key="3">
    <source>
        <dbReference type="EMBL" id="KAJ4338278.1"/>
    </source>
</evidence>